<accession>A0A0R2C6I5</accession>
<protein>
    <submittedName>
        <fullName evidence="3">Ribulose-phosphate 3-epimerase</fullName>
    </submittedName>
</protein>
<comment type="caution">
    <text evidence="3">The sequence shown here is derived from an EMBL/GenBank/DDBJ whole genome shotgun (WGS) entry which is preliminary data.</text>
</comment>
<dbReference type="PANTHER" id="PTHR11749">
    <property type="entry name" value="RIBULOSE-5-PHOSPHATE-3-EPIMERASE"/>
    <property type="match status" value="1"/>
</dbReference>
<dbReference type="GO" id="GO:0016857">
    <property type="term" value="F:racemase and epimerase activity, acting on carbohydrates and derivatives"/>
    <property type="evidence" value="ECO:0007669"/>
    <property type="project" value="InterPro"/>
</dbReference>
<dbReference type="InterPro" id="IPR011060">
    <property type="entry name" value="RibuloseP-bd_barrel"/>
</dbReference>
<dbReference type="STRING" id="1133569.FD21_GL000139"/>
<evidence type="ECO:0000313" key="4">
    <source>
        <dbReference type="Proteomes" id="UP000051576"/>
    </source>
</evidence>
<evidence type="ECO:0000256" key="2">
    <source>
        <dbReference type="ARBA" id="ARBA00023235"/>
    </source>
</evidence>
<dbReference type="Gene3D" id="3.20.20.70">
    <property type="entry name" value="Aldolase class I"/>
    <property type="match status" value="1"/>
</dbReference>
<gene>
    <name evidence="3" type="ORF">FD21_GL000139</name>
</gene>
<dbReference type="GO" id="GO:0046872">
    <property type="term" value="F:metal ion binding"/>
    <property type="evidence" value="ECO:0007669"/>
    <property type="project" value="UniProtKB-KW"/>
</dbReference>
<dbReference type="InterPro" id="IPR000056">
    <property type="entry name" value="Ribul_P_3_epim-like"/>
</dbReference>
<dbReference type="InterPro" id="IPR013785">
    <property type="entry name" value="Aldolase_TIM"/>
</dbReference>
<dbReference type="GO" id="GO:0005975">
    <property type="term" value="P:carbohydrate metabolic process"/>
    <property type="evidence" value="ECO:0007669"/>
    <property type="project" value="InterPro"/>
</dbReference>
<dbReference type="SUPFAM" id="SSF51366">
    <property type="entry name" value="Ribulose-phoshate binding barrel"/>
    <property type="match status" value="1"/>
</dbReference>
<dbReference type="eggNOG" id="COG0036">
    <property type="taxonomic scope" value="Bacteria"/>
</dbReference>
<keyword evidence="1" id="KW-0479">Metal-binding</keyword>
<dbReference type="Pfam" id="PF00834">
    <property type="entry name" value="Ribul_P_3_epim"/>
    <property type="match status" value="1"/>
</dbReference>
<evidence type="ECO:0000313" key="3">
    <source>
        <dbReference type="EMBL" id="KRM84025.1"/>
    </source>
</evidence>
<evidence type="ECO:0000256" key="1">
    <source>
        <dbReference type="ARBA" id="ARBA00022723"/>
    </source>
</evidence>
<dbReference type="EMBL" id="AYYX01000100">
    <property type="protein sequence ID" value="KRM84025.1"/>
    <property type="molecule type" value="Genomic_DNA"/>
</dbReference>
<dbReference type="PATRIC" id="fig|1133569.4.peg.139"/>
<reference evidence="3 4" key="1">
    <citation type="journal article" date="2015" name="Genome Announc.">
        <title>Expanding the biotechnology potential of lactobacilli through comparative genomics of 213 strains and associated genera.</title>
        <authorList>
            <person name="Sun Z."/>
            <person name="Harris H.M."/>
            <person name="McCann A."/>
            <person name="Guo C."/>
            <person name="Argimon S."/>
            <person name="Zhang W."/>
            <person name="Yang X."/>
            <person name="Jeffery I.B."/>
            <person name="Cooney J.C."/>
            <person name="Kagawa T.F."/>
            <person name="Liu W."/>
            <person name="Song Y."/>
            <person name="Salvetti E."/>
            <person name="Wrobel A."/>
            <person name="Rasinkangas P."/>
            <person name="Parkhill J."/>
            <person name="Rea M.C."/>
            <person name="O'Sullivan O."/>
            <person name="Ritari J."/>
            <person name="Douillard F.P."/>
            <person name="Paul Ross R."/>
            <person name="Yang R."/>
            <person name="Briner A.E."/>
            <person name="Felis G.E."/>
            <person name="de Vos W.M."/>
            <person name="Barrangou R."/>
            <person name="Klaenhammer T.R."/>
            <person name="Caufield P.W."/>
            <person name="Cui Y."/>
            <person name="Zhang H."/>
            <person name="O'Toole P.W."/>
        </authorList>
    </citation>
    <scope>NUCLEOTIDE SEQUENCE [LARGE SCALE GENOMIC DNA]</scope>
    <source>
        <strain evidence="3 4">DSM 20605</strain>
    </source>
</reference>
<dbReference type="AlphaFoldDB" id="A0A0R2C6I5"/>
<sequence length="200" mass="23024">MDGHFVPNITLSPWFIEQVRRISNIPLSAHLMVTDASFWVERLIDIKCEFICMPAEVINGVAFRLIDEIHGAGLNAGVVLNPETPVSEIQNYINLVDKITIMTVDPGYAGQRFLKSCLNKVVKLRKLREENNYKYEIEVDGSTNFKHWKLMSDADPDIYIIGRSGLFGLTKNIEDSWNQMIREYEECTNYKFNNGIYINK</sequence>
<keyword evidence="2" id="KW-0413">Isomerase</keyword>
<dbReference type="CDD" id="cd00429">
    <property type="entry name" value="RPE"/>
    <property type="match status" value="1"/>
</dbReference>
<keyword evidence="4" id="KW-1185">Reference proteome</keyword>
<dbReference type="PROSITE" id="PS01086">
    <property type="entry name" value="RIBUL_P_3_EPIMER_2"/>
    <property type="match status" value="1"/>
</dbReference>
<organism evidence="3 4">
    <name type="scientific">Liquorilactobacillus vini DSM 20605</name>
    <dbReference type="NCBI Taxonomy" id="1133569"/>
    <lineage>
        <taxon>Bacteria</taxon>
        <taxon>Bacillati</taxon>
        <taxon>Bacillota</taxon>
        <taxon>Bacilli</taxon>
        <taxon>Lactobacillales</taxon>
        <taxon>Lactobacillaceae</taxon>
        <taxon>Liquorilactobacillus</taxon>
    </lineage>
</organism>
<dbReference type="Proteomes" id="UP000051576">
    <property type="component" value="Unassembled WGS sequence"/>
</dbReference>
<proteinExistence type="predicted"/>
<dbReference type="NCBIfam" id="NF007266">
    <property type="entry name" value="PRK09722.1"/>
    <property type="match status" value="1"/>
</dbReference>
<name>A0A0R2C6I5_9LACO</name>